<keyword evidence="9" id="KW-0479">Metal-binding</keyword>
<organism evidence="21 22">
    <name type="scientific">Pseudocercospora musae</name>
    <dbReference type="NCBI Taxonomy" id="113226"/>
    <lineage>
        <taxon>Eukaryota</taxon>
        <taxon>Fungi</taxon>
        <taxon>Dikarya</taxon>
        <taxon>Ascomycota</taxon>
        <taxon>Pezizomycotina</taxon>
        <taxon>Dothideomycetes</taxon>
        <taxon>Dothideomycetidae</taxon>
        <taxon>Mycosphaerellales</taxon>
        <taxon>Mycosphaerellaceae</taxon>
        <taxon>Pseudocercospora</taxon>
    </lineage>
</organism>
<feature type="compositionally biased region" description="Basic and acidic residues" evidence="18">
    <location>
        <begin position="446"/>
        <end position="456"/>
    </location>
</feature>
<dbReference type="SMART" id="SM00064">
    <property type="entry name" value="FYVE"/>
    <property type="match status" value="1"/>
</dbReference>
<feature type="domain" description="FYVE-type" evidence="20">
    <location>
        <begin position="150"/>
        <end position="234"/>
    </location>
</feature>
<evidence type="ECO:0000256" key="7">
    <source>
        <dbReference type="ARBA" id="ARBA00022679"/>
    </source>
</evidence>
<dbReference type="Pfam" id="PF13639">
    <property type="entry name" value="zf-RING_2"/>
    <property type="match status" value="1"/>
</dbReference>
<evidence type="ECO:0000256" key="10">
    <source>
        <dbReference type="ARBA" id="ARBA00022753"/>
    </source>
</evidence>
<evidence type="ECO:0000256" key="6">
    <source>
        <dbReference type="ARBA" id="ARBA00012483"/>
    </source>
</evidence>
<evidence type="ECO:0000256" key="15">
    <source>
        <dbReference type="ARBA" id="ARBA00023228"/>
    </source>
</evidence>
<keyword evidence="22" id="KW-1185">Reference proteome</keyword>
<evidence type="ECO:0000256" key="5">
    <source>
        <dbReference type="ARBA" id="ARBA00004906"/>
    </source>
</evidence>
<evidence type="ECO:0000313" key="21">
    <source>
        <dbReference type="EMBL" id="KXS93326.1"/>
    </source>
</evidence>
<dbReference type="PANTHER" id="PTHR46661">
    <property type="entry name" value="E3 UBIQUITIN-PROTEIN LIGASE ZNRF1-LIKE PROTEIN"/>
    <property type="match status" value="1"/>
</dbReference>
<dbReference type="EMBL" id="LFZO01001696">
    <property type="protein sequence ID" value="KXS93326.1"/>
    <property type="molecule type" value="Genomic_DNA"/>
</dbReference>
<evidence type="ECO:0000256" key="8">
    <source>
        <dbReference type="ARBA" id="ARBA00022707"/>
    </source>
</evidence>
<keyword evidence="7" id="KW-0808">Transferase</keyword>
<feature type="compositionally biased region" description="Polar residues" evidence="18">
    <location>
        <begin position="86"/>
        <end position="105"/>
    </location>
</feature>
<dbReference type="InterPro" id="IPR011011">
    <property type="entry name" value="Znf_FYVE_PHD"/>
</dbReference>
<keyword evidence="16" id="KW-0449">Lipoprotein</keyword>
<keyword evidence="13" id="KW-0862">Zinc</keyword>
<feature type="compositionally biased region" description="Polar residues" evidence="18">
    <location>
        <begin position="1"/>
        <end position="10"/>
    </location>
</feature>
<evidence type="ECO:0000256" key="12">
    <source>
        <dbReference type="ARBA" id="ARBA00022786"/>
    </source>
</evidence>
<comment type="pathway">
    <text evidence="5">Protein modification; protein ubiquitination.</text>
</comment>
<feature type="region of interest" description="Disordered" evidence="18">
    <location>
        <begin position="366"/>
        <end position="505"/>
    </location>
</feature>
<accession>A0A139GT02</accession>
<feature type="domain" description="RING-type" evidence="19">
    <location>
        <begin position="522"/>
        <end position="565"/>
    </location>
</feature>
<feature type="compositionally biased region" description="Basic and acidic residues" evidence="18">
    <location>
        <begin position="36"/>
        <end position="68"/>
    </location>
</feature>
<dbReference type="GO" id="GO:0008270">
    <property type="term" value="F:zinc ion binding"/>
    <property type="evidence" value="ECO:0007669"/>
    <property type="project" value="UniProtKB-KW"/>
</dbReference>
<dbReference type="AlphaFoldDB" id="A0A139GT02"/>
<dbReference type="InterPro" id="IPR051878">
    <property type="entry name" value="ZNRF_ubiq-protein_ligase"/>
</dbReference>
<evidence type="ECO:0000256" key="4">
    <source>
        <dbReference type="ARBA" id="ARBA00004371"/>
    </source>
</evidence>
<feature type="region of interest" description="Disordered" evidence="18">
    <location>
        <begin position="1"/>
        <end position="137"/>
    </location>
</feature>
<evidence type="ECO:0000256" key="13">
    <source>
        <dbReference type="ARBA" id="ARBA00022833"/>
    </source>
</evidence>
<comment type="subcellular location">
    <subcellularLocation>
        <location evidence="3">Endosome</location>
    </subcellularLocation>
    <subcellularLocation>
        <location evidence="4">Lysosome</location>
    </subcellularLocation>
    <subcellularLocation>
        <location evidence="2">Membrane</location>
        <topology evidence="2">Peripheral membrane protein</topology>
    </subcellularLocation>
</comment>
<dbReference type="PROSITE" id="PS50178">
    <property type="entry name" value="ZF_FYVE"/>
    <property type="match status" value="1"/>
</dbReference>
<evidence type="ECO:0000256" key="2">
    <source>
        <dbReference type="ARBA" id="ARBA00004170"/>
    </source>
</evidence>
<evidence type="ECO:0000256" key="9">
    <source>
        <dbReference type="ARBA" id="ARBA00022723"/>
    </source>
</evidence>
<evidence type="ECO:0000256" key="3">
    <source>
        <dbReference type="ARBA" id="ARBA00004177"/>
    </source>
</evidence>
<dbReference type="GO" id="GO:0061630">
    <property type="term" value="F:ubiquitin protein ligase activity"/>
    <property type="evidence" value="ECO:0007669"/>
    <property type="project" value="UniProtKB-EC"/>
</dbReference>
<evidence type="ECO:0000256" key="11">
    <source>
        <dbReference type="ARBA" id="ARBA00022771"/>
    </source>
</evidence>
<keyword evidence="15" id="KW-0458">Lysosome</keyword>
<evidence type="ECO:0000256" key="16">
    <source>
        <dbReference type="ARBA" id="ARBA00023288"/>
    </source>
</evidence>
<evidence type="ECO:0000313" key="22">
    <source>
        <dbReference type="Proteomes" id="UP000073492"/>
    </source>
</evidence>
<proteinExistence type="predicted"/>
<evidence type="ECO:0000259" key="19">
    <source>
        <dbReference type="PROSITE" id="PS50089"/>
    </source>
</evidence>
<keyword evidence="11 17" id="KW-0863">Zinc-finger</keyword>
<dbReference type="GO" id="GO:0016020">
    <property type="term" value="C:membrane"/>
    <property type="evidence" value="ECO:0007669"/>
    <property type="project" value="UniProtKB-SubCell"/>
</dbReference>
<dbReference type="CDD" id="cd16489">
    <property type="entry name" value="mRING-CH-C4HC2H_ZNRF"/>
    <property type="match status" value="1"/>
</dbReference>
<dbReference type="InterPro" id="IPR017455">
    <property type="entry name" value="Znf_FYVE-rel"/>
</dbReference>
<comment type="catalytic activity">
    <reaction evidence="1">
        <text>S-ubiquitinyl-[E2 ubiquitin-conjugating enzyme]-L-cysteine + [acceptor protein]-L-lysine = [E2 ubiquitin-conjugating enzyme]-L-cysteine + N(6)-ubiquitinyl-[acceptor protein]-L-lysine.</text>
        <dbReference type="EC" id="2.3.2.27"/>
    </reaction>
</comment>
<dbReference type="Gene3D" id="3.30.40.10">
    <property type="entry name" value="Zinc/RING finger domain, C3HC4 (zinc finger)"/>
    <property type="match status" value="2"/>
</dbReference>
<feature type="region of interest" description="Disordered" evidence="18">
    <location>
        <begin position="252"/>
        <end position="275"/>
    </location>
</feature>
<feature type="compositionally biased region" description="Polar residues" evidence="18">
    <location>
        <begin position="298"/>
        <end position="324"/>
    </location>
</feature>
<dbReference type="GO" id="GO:0070936">
    <property type="term" value="P:protein K48-linked ubiquitination"/>
    <property type="evidence" value="ECO:0007669"/>
    <property type="project" value="TreeGrafter"/>
</dbReference>
<dbReference type="Proteomes" id="UP000073492">
    <property type="component" value="Unassembled WGS sequence"/>
</dbReference>
<dbReference type="InterPro" id="IPR013083">
    <property type="entry name" value="Znf_RING/FYVE/PHD"/>
</dbReference>
<feature type="compositionally biased region" description="Pro residues" evidence="18">
    <location>
        <begin position="255"/>
        <end position="264"/>
    </location>
</feature>
<keyword evidence="10" id="KW-0967">Endosome</keyword>
<dbReference type="GO" id="GO:0043161">
    <property type="term" value="P:proteasome-mediated ubiquitin-dependent protein catabolic process"/>
    <property type="evidence" value="ECO:0007669"/>
    <property type="project" value="TreeGrafter"/>
</dbReference>
<feature type="compositionally biased region" description="Polar residues" evidence="18">
    <location>
        <begin position="459"/>
        <end position="469"/>
    </location>
</feature>
<dbReference type="PANTHER" id="PTHR46661:SF4">
    <property type="entry name" value="RING-TYPE DOMAIN-CONTAINING PROTEIN"/>
    <property type="match status" value="1"/>
</dbReference>
<dbReference type="SUPFAM" id="SSF57850">
    <property type="entry name" value="RING/U-box"/>
    <property type="match status" value="1"/>
</dbReference>
<feature type="compositionally biased region" description="Pro residues" evidence="18">
    <location>
        <begin position="386"/>
        <end position="395"/>
    </location>
</feature>
<evidence type="ECO:0000256" key="17">
    <source>
        <dbReference type="PROSITE-ProRule" id="PRU00175"/>
    </source>
</evidence>
<keyword evidence="14" id="KW-0472">Membrane</keyword>
<dbReference type="STRING" id="113226.A0A139GT02"/>
<dbReference type="InterPro" id="IPR001841">
    <property type="entry name" value="Znf_RING"/>
</dbReference>
<dbReference type="SMART" id="SM00184">
    <property type="entry name" value="RING"/>
    <property type="match status" value="1"/>
</dbReference>
<evidence type="ECO:0000256" key="14">
    <source>
        <dbReference type="ARBA" id="ARBA00023136"/>
    </source>
</evidence>
<evidence type="ECO:0000256" key="18">
    <source>
        <dbReference type="SAM" id="MobiDB-lite"/>
    </source>
</evidence>
<gene>
    <name evidence="21" type="ORF">AC579_4962</name>
</gene>
<dbReference type="GO" id="GO:0005768">
    <property type="term" value="C:endosome"/>
    <property type="evidence" value="ECO:0007669"/>
    <property type="project" value="UniProtKB-SubCell"/>
</dbReference>
<evidence type="ECO:0000259" key="20">
    <source>
        <dbReference type="PROSITE" id="PS50178"/>
    </source>
</evidence>
<keyword evidence="12" id="KW-0833">Ubl conjugation pathway</keyword>
<keyword evidence="8" id="KW-0519">Myristate</keyword>
<dbReference type="SUPFAM" id="SSF57903">
    <property type="entry name" value="FYVE/PHD zinc finger"/>
    <property type="match status" value="1"/>
</dbReference>
<name>A0A139GT02_9PEZI</name>
<dbReference type="PROSITE" id="PS50089">
    <property type="entry name" value="ZF_RING_2"/>
    <property type="match status" value="1"/>
</dbReference>
<dbReference type="OrthoDB" id="660555at2759"/>
<protein>
    <recommendedName>
        <fullName evidence="6">RING-type E3 ubiquitin transferase</fullName>
        <ecNumber evidence="6">2.3.2.27</ecNumber>
    </recommendedName>
</protein>
<comment type="caution">
    <text evidence="21">The sequence shown here is derived from an EMBL/GenBank/DDBJ whole genome shotgun (WGS) entry which is preliminary data.</text>
</comment>
<reference evidence="21 22" key="1">
    <citation type="submission" date="2015-07" db="EMBL/GenBank/DDBJ databases">
        <title>Comparative genomics of the Sigatoka disease complex on banana suggests a link between parallel evolutionary changes in Pseudocercospora fijiensis and Pseudocercospora eumusae and increased virulence on the banana host.</title>
        <authorList>
            <person name="Chang T.-C."/>
            <person name="Salvucci A."/>
            <person name="Crous P.W."/>
            <person name="Stergiopoulos I."/>
        </authorList>
    </citation>
    <scope>NUCLEOTIDE SEQUENCE [LARGE SCALE GENOMIC DNA]</scope>
    <source>
        <strain evidence="21 22">CBS 116634</strain>
    </source>
</reference>
<evidence type="ECO:0000256" key="1">
    <source>
        <dbReference type="ARBA" id="ARBA00000900"/>
    </source>
</evidence>
<dbReference type="EC" id="2.3.2.27" evidence="6"/>
<feature type="region of interest" description="Disordered" evidence="18">
    <location>
        <begin position="297"/>
        <end position="325"/>
    </location>
</feature>
<dbReference type="Pfam" id="PF01363">
    <property type="entry name" value="FYVE"/>
    <property type="match status" value="1"/>
</dbReference>
<sequence length="568" mass="62217">MDRQSHTGSAHNGRANDQHEELSFLDYLRTAGGTVRDSRPGLPDRRESRDSADRKRRHTGSEPQRREYPYPTYNGRPSGMQGSARPPSQSGSSRDTAIDLTSSPGRPQPQPARPSIPRMPGSDDRRGCPGGAAAFGGRESDIVLPRWQPDNEVTKCPVCDTEFSLLYRRHHCRKCGRVVCNRCSPHRITIPRQYIVQPPNPYLLEDDAAQATSPSSRGNPALGGGDIVRVCNPCVPDPWTPDTNIAASAASAPIAPVPPPPSRPPANNFSPASPPLPDQIAFHQMTARQQAMDAMRHQTASQQIASHARHNSQPGVPSSLGPNPQATAMMMQASRRAAIQRSRSNTYQTAAPSTLDFLQSSQASVPPISTRYHGHRYSHSSGGGPPFSPFPPPSVINPGTRSGDPRRPSQVVAMPPQAPEQSRPRRQVREEDECPVCGEEMPPGDSLRERHIEDCIATRFSSTPAQSSVRPPPAPGTPERDSNTPPPEGSRPRATSFRPRGMYKSKATEKDCIGADGEPQECIICFEEFEEGDELGTMECWCKFHRDCIRGWWEKKGAGSCPTHRLYD</sequence>
<dbReference type="InterPro" id="IPR000306">
    <property type="entry name" value="Znf_FYVE"/>
</dbReference>